<evidence type="ECO:0000256" key="8">
    <source>
        <dbReference type="ARBA" id="ARBA00023501"/>
    </source>
</evidence>
<dbReference type="InterPro" id="IPR044137">
    <property type="entry name" value="AcnA_IRP_Swivel"/>
</dbReference>
<evidence type="ECO:0000313" key="12">
    <source>
        <dbReference type="Proteomes" id="UP000010469"/>
    </source>
</evidence>
<dbReference type="GO" id="GO:0051536">
    <property type="term" value="F:iron-sulfur cluster binding"/>
    <property type="evidence" value="ECO:0007669"/>
    <property type="project" value="UniProtKB-KW"/>
</dbReference>
<evidence type="ECO:0000256" key="2">
    <source>
        <dbReference type="ARBA" id="ARBA00007185"/>
    </source>
</evidence>
<dbReference type="NCBIfam" id="TIGR01341">
    <property type="entry name" value="aconitase_1"/>
    <property type="match status" value="1"/>
</dbReference>
<evidence type="ECO:0000256" key="6">
    <source>
        <dbReference type="ARBA" id="ARBA00023014"/>
    </source>
</evidence>
<organism evidence="11 12">
    <name type="scientific">Caldisphaera lagunensis (strain DSM 15908 / JCM 11604 / ANMR 0165 / IC-154)</name>
    <dbReference type="NCBI Taxonomy" id="1056495"/>
    <lineage>
        <taxon>Archaea</taxon>
        <taxon>Thermoproteota</taxon>
        <taxon>Thermoprotei</taxon>
        <taxon>Acidilobales</taxon>
        <taxon>Caldisphaeraceae</taxon>
        <taxon>Caldisphaera</taxon>
    </lineage>
</organism>
<dbReference type="SUPFAM" id="SSF53732">
    <property type="entry name" value="Aconitase iron-sulfur domain"/>
    <property type="match status" value="1"/>
</dbReference>
<dbReference type="FunFam" id="3.30.499.10:FF:000002">
    <property type="entry name" value="Aconitate hydratase"/>
    <property type="match status" value="1"/>
</dbReference>
<dbReference type="InterPro" id="IPR006249">
    <property type="entry name" value="Aconitase/IRP2"/>
</dbReference>
<proteinExistence type="inferred from homology"/>
<dbReference type="HOGENOM" id="CLU_013476_2_1_2"/>
<evidence type="ECO:0000256" key="4">
    <source>
        <dbReference type="ARBA" id="ARBA00022723"/>
    </source>
</evidence>
<evidence type="ECO:0000313" key="11">
    <source>
        <dbReference type="EMBL" id="AFZ70398.1"/>
    </source>
</evidence>
<dbReference type="Pfam" id="PF00330">
    <property type="entry name" value="Aconitase"/>
    <property type="match status" value="1"/>
</dbReference>
<dbReference type="InterPro" id="IPR001030">
    <property type="entry name" value="Acoase/IPM_deHydtase_lsu_aba"/>
</dbReference>
<keyword evidence="5" id="KW-0408">Iron</keyword>
<dbReference type="SUPFAM" id="SSF52016">
    <property type="entry name" value="LeuD/IlvD-like"/>
    <property type="match status" value="1"/>
</dbReference>
<dbReference type="AlphaFoldDB" id="L0A929"/>
<evidence type="ECO:0000256" key="3">
    <source>
        <dbReference type="ARBA" id="ARBA00012926"/>
    </source>
</evidence>
<feature type="domain" description="Aconitase/3-isopropylmalate dehydratase large subunit alpha/beta/alpha" evidence="9">
    <location>
        <begin position="82"/>
        <end position="566"/>
    </location>
</feature>
<evidence type="ECO:0000256" key="7">
    <source>
        <dbReference type="ARBA" id="ARBA00023239"/>
    </source>
</evidence>
<dbReference type="EMBL" id="CP003378">
    <property type="protein sequence ID" value="AFZ70398.1"/>
    <property type="molecule type" value="Genomic_DNA"/>
</dbReference>
<dbReference type="Gene3D" id="3.30.499.10">
    <property type="entry name" value="Aconitase, domain 3"/>
    <property type="match status" value="2"/>
</dbReference>
<keyword evidence="4" id="KW-0479">Metal-binding</keyword>
<protein>
    <recommendedName>
        <fullName evidence="3">aconitate hydratase</fullName>
        <ecNumber evidence="3">4.2.1.3</ecNumber>
    </recommendedName>
</protein>
<dbReference type="PROSITE" id="PS00450">
    <property type="entry name" value="ACONITASE_1"/>
    <property type="match status" value="1"/>
</dbReference>
<comment type="similarity">
    <text evidence="2">Belongs to the aconitase/IPM isomerase family.</text>
</comment>
<dbReference type="eggNOG" id="arCOG01697">
    <property type="taxonomic scope" value="Archaea"/>
</dbReference>
<dbReference type="STRING" id="1056495.Calag_0646"/>
<dbReference type="CDD" id="cd01580">
    <property type="entry name" value="AcnA_IRP_Swivel"/>
    <property type="match status" value="1"/>
</dbReference>
<dbReference type="Gene3D" id="6.10.190.10">
    <property type="match status" value="1"/>
</dbReference>
<gene>
    <name evidence="11" type="ordered locus">Calag_0646</name>
</gene>
<dbReference type="Pfam" id="PF00694">
    <property type="entry name" value="Aconitase_C"/>
    <property type="match status" value="1"/>
</dbReference>
<dbReference type="Proteomes" id="UP000010469">
    <property type="component" value="Chromosome"/>
</dbReference>
<feature type="domain" description="Aconitase A/isopropylmalate dehydratase small subunit swivel" evidence="10">
    <location>
        <begin position="696"/>
        <end position="822"/>
    </location>
</feature>
<dbReference type="GO" id="GO:0003994">
    <property type="term" value="F:aconitate hydratase activity"/>
    <property type="evidence" value="ECO:0007669"/>
    <property type="project" value="UniProtKB-EC"/>
</dbReference>
<dbReference type="InParanoid" id="L0A929"/>
<dbReference type="PRINTS" id="PR00415">
    <property type="entry name" value="ACONITASE"/>
</dbReference>
<dbReference type="InterPro" id="IPR018136">
    <property type="entry name" value="Aconitase_4Fe-4S_BS"/>
</dbReference>
<dbReference type="GO" id="GO:0046872">
    <property type="term" value="F:metal ion binding"/>
    <property type="evidence" value="ECO:0007669"/>
    <property type="project" value="UniProtKB-KW"/>
</dbReference>
<dbReference type="Gene3D" id="3.20.19.10">
    <property type="entry name" value="Aconitase, domain 4"/>
    <property type="match status" value="1"/>
</dbReference>
<reference evidence="12" key="1">
    <citation type="submission" date="2012-03" db="EMBL/GenBank/DDBJ databases">
        <title>Complete genome of Caldisphaera lagunensis DSM 15908.</title>
        <authorList>
            <person name="Lucas S."/>
            <person name="Copeland A."/>
            <person name="Lapidus A."/>
            <person name="Glavina del Rio T."/>
            <person name="Dalin E."/>
            <person name="Tice H."/>
            <person name="Bruce D."/>
            <person name="Goodwin L."/>
            <person name="Pitluck S."/>
            <person name="Peters L."/>
            <person name="Mikhailova N."/>
            <person name="Teshima H."/>
            <person name="Kyrpides N."/>
            <person name="Mavromatis K."/>
            <person name="Ivanova N."/>
            <person name="Brettin T."/>
            <person name="Detter J.C."/>
            <person name="Han C."/>
            <person name="Larimer F."/>
            <person name="Land M."/>
            <person name="Hauser L."/>
            <person name="Markowitz V."/>
            <person name="Cheng J.-F."/>
            <person name="Hugenholtz P."/>
            <person name="Woyke T."/>
            <person name="Wu D."/>
            <person name="Spring S."/>
            <person name="Schroeder M."/>
            <person name="Brambilla E."/>
            <person name="Klenk H.-P."/>
            <person name="Eisen J.A."/>
        </authorList>
    </citation>
    <scope>NUCLEOTIDE SEQUENCE [LARGE SCALE GENOMIC DNA]</scope>
    <source>
        <strain evidence="12">DSM 15908 / JCM 11604 / IC-154</strain>
    </source>
</reference>
<accession>L0A929</accession>
<evidence type="ECO:0000256" key="5">
    <source>
        <dbReference type="ARBA" id="ARBA00023004"/>
    </source>
</evidence>
<dbReference type="InterPro" id="IPR036008">
    <property type="entry name" value="Aconitase_4Fe-4S_dom"/>
</dbReference>
<comment type="catalytic activity">
    <reaction evidence="8">
        <text>citrate = D-threo-isocitrate</text>
        <dbReference type="Rhea" id="RHEA:10336"/>
        <dbReference type="ChEBI" id="CHEBI:15562"/>
        <dbReference type="ChEBI" id="CHEBI:16947"/>
        <dbReference type="EC" id="4.2.1.3"/>
    </reaction>
</comment>
<evidence type="ECO:0000259" key="9">
    <source>
        <dbReference type="Pfam" id="PF00330"/>
    </source>
</evidence>
<keyword evidence="12" id="KW-1185">Reference proteome</keyword>
<evidence type="ECO:0000256" key="1">
    <source>
        <dbReference type="ARBA" id="ARBA00001966"/>
    </source>
</evidence>
<dbReference type="InterPro" id="IPR015931">
    <property type="entry name" value="Acnase/IPM_dHydase_lsu_aba_1/3"/>
</dbReference>
<dbReference type="NCBIfam" id="NF006757">
    <property type="entry name" value="PRK09277.1"/>
    <property type="match status" value="1"/>
</dbReference>
<dbReference type="CDD" id="cd01586">
    <property type="entry name" value="AcnA_IRP"/>
    <property type="match status" value="1"/>
</dbReference>
<dbReference type="FunFam" id="3.20.19.10:FF:000001">
    <property type="entry name" value="Aconitate hydratase"/>
    <property type="match status" value="1"/>
</dbReference>
<dbReference type="KEGG" id="clg:Calag_0646"/>
<dbReference type="FunCoup" id="L0A929">
    <property type="interactions" value="233"/>
</dbReference>
<name>L0A929_CALLD</name>
<dbReference type="InterPro" id="IPR015928">
    <property type="entry name" value="Aconitase/3IPM_dehydase_swvl"/>
</dbReference>
<dbReference type="InterPro" id="IPR000573">
    <property type="entry name" value="AconitaseA/IPMdHydase_ssu_swvl"/>
</dbReference>
<dbReference type="NCBIfam" id="NF009520">
    <property type="entry name" value="PRK12881.1"/>
    <property type="match status" value="1"/>
</dbReference>
<dbReference type="PANTHER" id="PTHR11670">
    <property type="entry name" value="ACONITASE/IRON-RESPONSIVE ELEMENT FAMILY MEMBER"/>
    <property type="match status" value="1"/>
</dbReference>
<keyword evidence="6" id="KW-0411">Iron-sulfur</keyword>
<comment type="cofactor">
    <cofactor evidence="1">
        <name>[4Fe-4S] cluster</name>
        <dbReference type="ChEBI" id="CHEBI:49883"/>
    </cofactor>
</comment>
<keyword evidence="7" id="KW-0456">Lyase</keyword>
<dbReference type="EC" id="4.2.1.3" evidence="3"/>
<evidence type="ECO:0000259" key="10">
    <source>
        <dbReference type="Pfam" id="PF00694"/>
    </source>
</evidence>
<sequence length="900" mass="100608">MYALVLKENIDKLFDQIDTYQGKASIVNLNNLDKLGLGKLKEIPYSMRILIENLIRNYDGYVVRDEDIENILNWRINAGKVEIPLHPARVVMQDFTGVPAVVDLATMRDAFKEMGKDPKSVNPQIPVDLIIDHSVQVDYYGTSLALQKNMEREFERNSERYMLLKWAQKSFQNFRVVPPGKGIIHQVNLEYLAKVIWIGQNKKGLMAYPDSVLGTDSHTTMINGLGVLGWGVGGIEAEAVILGQPYYMLIPEVIGVKLVGELKEGVTTTDLVLYITEKLRKKGVVGKFVEFYGEGIKKLSVPDRATLANMAPEYGATMGFFPIDDATIQYLLGSGRDPKHVQLVAEAAKILGLWYDETSEPKYSDTMVIDLGEVEPAIAGPANPEDRIPLKDAKNTLNNLIDKYLSEKKRERKSVTIKLGNDLVELKDGSLIIAAITSCTNTSNPNVMIAAGLLAKKAVERGLKVKPWVKTSNAPGSRVVTEYLTKLNLLPYLEALGFHITGYGCTVCIGNTGPLRKEIEDVLKKEGLYAAAVLSGNRNFSGRVHPLAAGAFLASPPLVVAYALAGRIDIDFNSEPIGYDPNGEPVYLKDIWPSSEELRKAVEVALDPKVYQEKYKDIFEGTDAWNKLEVKESDTFEWDEKSTYIKKPPFFEGLKELPEKINDIKNARVLVYAPDRTTTDHISPAGNINPNSKAGQYLISLGVKQSELNSCGSRRGNHEVMMRCTFDNPKFRNLLVKDKEGGYTIYWPTKEVMHIFDASTKYKQEKIPVIVLGRNQYGMGSSRDWAAKGPYLLGIKAVIAKNYERIHRSNLVGMGILPLEFMPNEGPDELGLDGSEIYDIIGIDENLTPHKILNVKARKENGKVIEFKVKARLDTPIEVEYYKHGGILHYVLRKLYKETK</sequence>